<evidence type="ECO:0000313" key="2">
    <source>
        <dbReference type="Proteomes" id="UP000054279"/>
    </source>
</evidence>
<gene>
    <name evidence="1" type="ORF">M422DRAFT_786157</name>
</gene>
<sequence length="395" mass="44521">MESYGHYHFLRVTNLTDVDNASFSQDPVDEDYQSLLTYIIRQQDDEEASLHAFLLLGSMDWSEQPRPSGEFIDCLVRAMHSSRESLCHAALSAAYALRLQLAQLPLSADADLLCDRLSAALITVITPMKADNHELWRAASDNPLRLKTRLLHSNEYASLHYVQLIQALMVQVTWRAKCIQDGHMKSALMILEKLLTWKDMVIRGFMLAAKIISIGFASVDLGKPEIADEQAELLGFSWSLLMDALSTLEKGGRWLRLISPVEATIALALLPDLIPAISNIVTFMQETSSINAINYRNNYSEDAKKITETVRRLCSPIRRSRLFTLVFPENPQLPIEELAVLESRILDIAHKFGWPWAVETSNDGNAERGIHNTTDLNKKVTTLSDEKEVTQKISK</sequence>
<evidence type="ECO:0000313" key="1">
    <source>
        <dbReference type="EMBL" id="KIJ23505.1"/>
    </source>
</evidence>
<reference evidence="1 2" key="1">
    <citation type="submission" date="2014-06" db="EMBL/GenBank/DDBJ databases">
        <title>Evolutionary Origins and Diversification of the Mycorrhizal Mutualists.</title>
        <authorList>
            <consortium name="DOE Joint Genome Institute"/>
            <consortium name="Mycorrhizal Genomics Consortium"/>
            <person name="Kohler A."/>
            <person name="Kuo A."/>
            <person name="Nagy L.G."/>
            <person name="Floudas D."/>
            <person name="Copeland A."/>
            <person name="Barry K.W."/>
            <person name="Cichocki N."/>
            <person name="Veneault-Fourrey C."/>
            <person name="LaButti K."/>
            <person name="Lindquist E.A."/>
            <person name="Lipzen A."/>
            <person name="Lundell T."/>
            <person name="Morin E."/>
            <person name="Murat C."/>
            <person name="Riley R."/>
            <person name="Ohm R."/>
            <person name="Sun H."/>
            <person name="Tunlid A."/>
            <person name="Henrissat B."/>
            <person name="Grigoriev I.V."/>
            <person name="Hibbett D.S."/>
            <person name="Martin F."/>
        </authorList>
    </citation>
    <scope>NUCLEOTIDE SEQUENCE [LARGE SCALE GENOMIC DNA]</scope>
    <source>
        <strain evidence="1 2">SS14</strain>
    </source>
</reference>
<dbReference type="Proteomes" id="UP000054279">
    <property type="component" value="Unassembled WGS sequence"/>
</dbReference>
<protein>
    <submittedName>
        <fullName evidence="1">Uncharacterized protein</fullName>
    </submittedName>
</protein>
<keyword evidence="2" id="KW-1185">Reference proteome</keyword>
<dbReference type="HOGENOM" id="CLU_698624_0_0_1"/>
<organism evidence="1 2">
    <name type="scientific">Sphaerobolus stellatus (strain SS14)</name>
    <dbReference type="NCBI Taxonomy" id="990650"/>
    <lineage>
        <taxon>Eukaryota</taxon>
        <taxon>Fungi</taxon>
        <taxon>Dikarya</taxon>
        <taxon>Basidiomycota</taxon>
        <taxon>Agaricomycotina</taxon>
        <taxon>Agaricomycetes</taxon>
        <taxon>Phallomycetidae</taxon>
        <taxon>Geastrales</taxon>
        <taxon>Sphaerobolaceae</taxon>
        <taxon>Sphaerobolus</taxon>
    </lineage>
</organism>
<dbReference type="EMBL" id="KN837653">
    <property type="protein sequence ID" value="KIJ23505.1"/>
    <property type="molecule type" value="Genomic_DNA"/>
</dbReference>
<dbReference type="AlphaFoldDB" id="A0A0C9UEA2"/>
<name>A0A0C9UEA2_SPHS4</name>
<accession>A0A0C9UEA2</accession>
<proteinExistence type="predicted"/>